<dbReference type="GO" id="GO:0042277">
    <property type="term" value="F:peptide binding"/>
    <property type="evidence" value="ECO:0007669"/>
    <property type="project" value="TreeGrafter"/>
</dbReference>
<dbReference type="GO" id="GO:0043171">
    <property type="term" value="P:peptide catabolic process"/>
    <property type="evidence" value="ECO:0007669"/>
    <property type="project" value="TreeGrafter"/>
</dbReference>
<evidence type="ECO:0000256" key="1">
    <source>
        <dbReference type="ARBA" id="ARBA00010136"/>
    </source>
</evidence>
<dbReference type="AlphaFoldDB" id="A0A0D2D2R0"/>
<keyword evidence="2 11" id="KW-0031">Aminopeptidase</keyword>
<dbReference type="InterPro" id="IPR001930">
    <property type="entry name" value="Peptidase_M1"/>
</dbReference>
<protein>
    <recommendedName>
        <fullName evidence="11">Aminopeptidase</fullName>
        <ecNumber evidence="11">3.4.11.-</ecNumber>
    </recommendedName>
</protein>
<evidence type="ECO:0000256" key="9">
    <source>
        <dbReference type="PIRSR" id="PIRSR634016-3"/>
    </source>
</evidence>
<evidence type="ECO:0000256" key="3">
    <source>
        <dbReference type="ARBA" id="ARBA00022670"/>
    </source>
</evidence>
<evidence type="ECO:0000313" key="15">
    <source>
        <dbReference type="EMBL" id="KIW37598.1"/>
    </source>
</evidence>
<dbReference type="Pfam" id="PF17900">
    <property type="entry name" value="Peptidase_M1_N"/>
    <property type="match status" value="1"/>
</dbReference>
<dbReference type="Gene3D" id="1.25.50.20">
    <property type="match status" value="1"/>
</dbReference>
<dbReference type="STRING" id="215243.A0A0D2D2R0"/>
<feature type="binding site" evidence="9">
    <location>
        <position position="354"/>
    </location>
    <ligand>
        <name>Zn(2+)</name>
        <dbReference type="ChEBI" id="CHEBI:29105"/>
        <note>catalytic</note>
    </ligand>
</feature>
<dbReference type="PRINTS" id="PR00756">
    <property type="entry name" value="ALADIPTASE"/>
</dbReference>
<dbReference type="EMBL" id="KN847343">
    <property type="protein sequence ID" value="KIW37598.1"/>
    <property type="molecule type" value="Genomic_DNA"/>
</dbReference>
<feature type="domain" description="Aminopeptidase N-like N-terminal" evidence="14">
    <location>
        <begin position="19"/>
        <end position="219"/>
    </location>
</feature>
<dbReference type="Pfam" id="PF11838">
    <property type="entry name" value="ERAP1_C"/>
    <property type="match status" value="1"/>
</dbReference>
<comment type="cofactor">
    <cofactor evidence="9 11">
        <name>Zn(2+)</name>
        <dbReference type="ChEBI" id="CHEBI:29105"/>
    </cofactor>
    <text evidence="9 11">Binds 1 zinc ion per subunit.</text>
</comment>
<evidence type="ECO:0000256" key="4">
    <source>
        <dbReference type="ARBA" id="ARBA00022723"/>
    </source>
</evidence>
<dbReference type="PANTHER" id="PTHR11533:SF171">
    <property type="entry name" value="AMINOPEPTIDASE"/>
    <property type="match status" value="1"/>
</dbReference>
<evidence type="ECO:0000256" key="10">
    <source>
        <dbReference type="PIRSR" id="PIRSR634016-4"/>
    </source>
</evidence>
<dbReference type="InterPro" id="IPR034016">
    <property type="entry name" value="M1_APN-typ"/>
</dbReference>
<evidence type="ECO:0000256" key="6">
    <source>
        <dbReference type="ARBA" id="ARBA00022833"/>
    </source>
</evidence>
<evidence type="ECO:0000256" key="5">
    <source>
        <dbReference type="ARBA" id="ARBA00022801"/>
    </source>
</evidence>
<dbReference type="CDD" id="cd09601">
    <property type="entry name" value="M1_APN-Q_like"/>
    <property type="match status" value="1"/>
</dbReference>
<evidence type="ECO:0000256" key="11">
    <source>
        <dbReference type="RuleBase" id="RU364040"/>
    </source>
</evidence>
<dbReference type="HOGENOM" id="CLU_003705_0_1_1"/>
<feature type="site" description="Transition state stabilizer" evidence="10">
    <location>
        <position position="417"/>
    </location>
</feature>
<keyword evidence="5 11" id="KW-0378">Hydrolase</keyword>
<dbReference type="GO" id="GO:0006508">
    <property type="term" value="P:proteolysis"/>
    <property type="evidence" value="ECO:0007669"/>
    <property type="project" value="UniProtKB-KW"/>
</dbReference>
<feature type="binding site" evidence="9">
    <location>
        <position position="331"/>
    </location>
    <ligand>
        <name>Zn(2+)</name>
        <dbReference type="ChEBI" id="CHEBI:29105"/>
        <note>catalytic</note>
    </ligand>
</feature>
<comment type="similarity">
    <text evidence="1 11">Belongs to the peptidase M1 family.</text>
</comment>
<reference evidence="15 16" key="1">
    <citation type="submission" date="2015-01" db="EMBL/GenBank/DDBJ databases">
        <title>The Genome Sequence of Exophiala oligosperma CBS72588.</title>
        <authorList>
            <consortium name="The Broad Institute Genomics Platform"/>
            <person name="Cuomo C."/>
            <person name="de Hoog S."/>
            <person name="Gorbushina A."/>
            <person name="Stielow B."/>
            <person name="Teixiera M."/>
            <person name="Abouelleil A."/>
            <person name="Chapman S.B."/>
            <person name="Priest M."/>
            <person name="Young S.K."/>
            <person name="Wortman J."/>
            <person name="Nusbaum C."/>
            <person name="Birren B."/>
        </authorList>
    </citation>
    <scope>NUCLEOTIDE SEQUENCE [LARGE SCALE GENOMIC DNA]</scope>
    <source>
        <strain evidence="15 16">CBS 72588</strain>
    </source>
</reference>
<keyword evidence="3 11" id="KW-0645">Protease</keyword>
<keyword evidence="7 11" id="KW-0482">Metalloprotease</keyword>
<dbReference type="EC" id="3.4.11.-" evidence="11"/>
<evidence type="ECO:0000259" key="12">
    <source>
        <dbReference type="Pfam" id="PF01433"/>
    </source>
</evidence>
<dbReference type="InterPro" id="IPR050344">
    <property type="entry name" value="Peptidase_M1_aminopeptidases"/>
</dbReference>
<dbReference type="GeneID" id="27362315"/>
<dbReference type="SUPFAM" id="SSF55486">
    <property type="entry name" value="Metalloproteases ('zincins'), catalytic domain"/>
    <property type="match status" value="1"/>
</dbReference>
<dbReference type="Pfam" id="PF01433">
    <property type="entry name" value="Peptidase_M1"/>
    <property type="match status" value="1"/>
</dbReference>
<dbReference type="GO" id="GO:0005737">
    <property type="term" value="C:cytoplasm"/>
    <property type="evidence" value="ECO:0007669"/>
    <property type="project" value="TreeGrafter"/>
</dbReference>
<feature type="domain" description="ERAP1-like C-terminal" evidence="13">
    <location>
        <begin position="546"/>
        <end position="858"/>
    </location>
</feature>
<dbReference type="OrthoDB" id="10031169at2759"/>
<dbReference type="InterPro" id="IPR045357">
    <property type="entry name" value="Aminopeptidase_N-like_N"/>
</dbReference>
<dbReference type="InterPro" id="IPR014782">
    <property type="entry name" value="Peptidase_M1_dom"/>
</dbReference>
<dbReference type="GO" id="GO:0008270">
    <property type="term" value="F:zinc ion binding"/>
    <property type="evidence" value="ECO:0007669"/>
    <property type="project" value="UniProtKB-UniRule"/>
</dbReference>
<sequence length="881" mass="98373">MLLEQDTSKAPTLLAQRIKPSNYQLSILNVEFGGQWKYDGKAVIDAEAFVTTNTVILHSEDLEILSTEVKSGLDYSLVQDASSIVLNEDDKQVCLQFSEAISKGHFQLLVSFRGQCDPDMTGFYRSRYEPHEDLDAASVKVGSDCYMLATHFEPCDARRAFPCFDEPHLKATFELELEIPEDLTALSNMPEKSCRSLDGPKKGLKTVSFEKSPVMSTYLLAWAVGDFEYVEALTTRTYSAGKIPVRIYTTKGLVQHAQFALKDACDTLDLFSESFGVEYPLPKCDHLVVHDFISGAMENWGLITYKPTKILFDPVTADNRLMSKASYVVAHELAHQWFGNLVTMSGWNELWLNEGFATWAGYFAVDRLHPDWNIWGQFVDEAMEEAFALDSLDASHPIEVNFATESQARQMFDSISYCKGSSVIRMLASYLGEGIFLKGIAAYLESRLYGNATSDDLWRALSQTSGLDVGELMDSWIHRAGFPLVNVVPTLDCIELSQTPFLREATSDKTATWHVPLGLNAQKPNDDCKRLCTKSKQLKMPNLVSKINHGHTGFYRTHYPSEYLLSILWAPSKLSSEDKVGIIADMRALVFAGSRPAGDLLTILPAFKKDRDCFVWSQVKKAVSLVMSGVSGDSQAVAAVKAYTQQLLSEVKAEISWTGKTDSYVDGEFEKNIIQLCVVADDEEVLGQVKNRFQEWKNGGAHSINRNLQSPIFGISVAIGGEREYLDVKAEYIRNQSIDGREICIAAMGRTKITAMARDFLDFTFMSEDHIPLQNIHFVAIALANGPCSSVLWEYVKENWDTVYKRLSVNGVALNLFIESGLCCFDDLDVESDIAEFFAARNVPGIEHPLQVVSDNIKMNAAYKARAASEIRPWLQANGLF</sequence>
<evidence type="ECO:0000256" key="2">
    <source>
        <dbReference type="ARBA" id="ARBA00022438"/>
    </source>
</evidence>
<evidence type="ECO:0000256" key="8">
    <source>
        <dbReference type="PIRSR" id="PIRSR634016-1"/>
    </source>
</evidence>
<dbReference type="Gene3D" id="1.10.390.10">
    <property type="entry name" value="Neutral Protease Domain 2"/>
    <property type="match status" value="1"/>
</dbReference>
<dbReference type="GO" id="GO:0016020">
    <property type="term" value="C:membrane"/>
    <property type="evidence" value="ECO:0007669"/>
    <property type="project" value="TreeGrafter"/>
</dbReference>
<evidence type="ECO:0000313" key="16">
    <source>
        <dbReference type="Proteomes" id="UP000053342"/>
    </source>
</evidence>
<feature type="domain" description="Peptidase M1 membrane alanine aminopeptidase" evidence="12">
    <location>
        <begin position="259"/>
        <end position="476"/>
    </location>
</feature>
<evidence type="ECO:0000256" key="7">
    <source>
        <dbReference type="ARBA" id="ARBA00023049"/>
    </source>
</evidence>
<proteinExistence type="inferred from homology"/>
<feature type="binding site" evidence="9">
    <location>
        <position position="335"/>
    </location>
    <ligand>
        <name>Zn(2+)</name>
        <dbReference type="ChEBI" id="CHEBI:29105"/>
        <note>catalytic</note>
    </ligand>
</feature>
<gene>
    <name evidence="15" type="ORF">PV06_10241</name>
</gene>
<keyword evidence="4 9" id="KW-0479">Metal-binding</keyword>
<feature type="active site" description="Proton acceptor" evidence="8">
    <location>
        <position position="332"/>
    </location>
</feature>
<dbReference type="VEuPathDB" id="FungiDB:PV06_10241"/>
<dbReference type="MEROPS" id="M01.A25"/>
<dbReference type="GO" id="GO:0070006">
    <property type="term" value="F:metalloaminopeptidase activity"/>
    <property type="evidence" value="ECO:0007669"/>
    <property type="project" value="TreeGrafter"/>
</dbReference>
<dbReference type="InterPro" id="IPR042097">
    <property type="entry name" value="Aminopeptidase_N-like_N_sf"/>
</dbReference>
<keyword evidence="6 9" id="KW-0862">Zinc</keyword>
<dbReference type="SUPFAM" id="SSF63737">
    <property type="entry name" value="Leukotriene A4 hydrolase N-terminal domain"/>
    <property type="match status" value="1"/>
</dbReference>
<evidence type="ECO:0000259" key="14">
    <source>
        <dbReference type="Pfam" id="PF17900"/>
    </source>
</evidence>
<dbReference type="FunFam" id="1.10.390.10:FF:000001">
    <property type="entry name" value="Aminopeptidase"/>
    <property type="match status" value="1"/>
</dbReference>
<name>A0A0D2D2R0_9EURO</name>
<dbReference type="PANTHER" id="PTHR11533">
    <property type="entry name" value="PROTEASE M1 ZINC METALLOPROTEASE"/>
    <property type="match status" value="1"/>
</dbReference>
<dbReference type="InterPro" id="IPR027268">
    <property type="entry name" value="Peptidase_M4/M1_CTD_sf"/>
</dbReference>
<dbReference type="Proteomes" id="UP000053342">
    <property type="component" value="Unassembled WGS sequence"/>
</dbReference>
<dbReference type="RefSeq" id="XP_016257814.1">
    <property type="nucleotide sequence ID" value="XM_016411773.1"/>
</dbReference>
<accession>A0A0D2D2R0</accession>
<dbReference type="InterPro" id="IPR024571">
    <property type="entry name" value="ERAP1-like_C_dom"/>
</dbReference>
<dbReference type="Gene3D" id="2.60.40.1910">
    <property type="match status" value="1"/>
</dbReference>
<evidence type="ECO:0000259" key="13">
    <source>
        <dbReference type="Pfam" id="PF11838"/>
    </source>
</evidence>
<organism evidence="15 16">
    <name type="scientific">Exophiala oligosperma</name>
    <dbReference type="NCBI Taxonomy" id="215243"/>
    <lineage>
        <taxon>Eukaryota</taxon>
        <taxon>Fungi</taxon>
        <taxon>Dikarya</taxon>
        <taxon>Ascomycota</taxon>
        <taxon>Pezizomycotina</taxon>
        <taxon>Eurotiomycetes</taxon>
        <taxon>Chaetothyriomycetidae</taxon>
        <taxon>Chaetothyriales</taxon>
        <taxon>Herpotrichiellaceae</taxon>
        <taxon>Exophiala</taxon>
    </lineage>
</organism>
<dbReference type="Gene3D" id="2.60.40.1730">
    <property type="entry name" value="tricorn interacting facor f3 domain"/>
    <property type="match status" value="1"/>
</dbReference>
<keyword evidence="16" id="KW-1185">Reference proteome</keyword>